<dbReference type="GO" id="GO:0004725">
    <property type="term" value="F:protein tyrosine phosphatase activity"/>
    <property type="evidence" value="ECO:0007669"/>
    <property type="project" value="InterPro"/>
</dbReference>
<gene>
    <name evidence="2" type="ORF">V5799_013882</name>
</gene>
<dbReference type="Gene3D" id="3.90.190.10">
    <property type="entry name" value="Protein tyrosine phosphatase superfamily"/>
    <property type="match status" value="1"/>
</dbReference>
<evidence type="ECO:0000313" key="2">
    <source>
        <dbReference type="EMBL" id="KAK8769653.1"/>
    </source>
</evidence>
<dbReference type="InterPro" id="IPR000242">
    <property type="entry name" value="PTP_cat"/>
</dbReference>
<feature type="domain" description="Tyrosine-protein phosphatase" evidence="1">
    <location>
        <begin position="60"/>
        <end position="118"/>
    </location>
</feature>
<organism evidence="2 3">
    <name type="scientific">Amblyomma americanum</name>
    <name type="common">Lone star tick</name>
    <dbReference type="NCBI Taxonomy" id="6943"/>
    <lineage>
        <taxon>Eukaryota</taxon>
        <taxon>Metazoa</taxon>
        <taxon>Ecdysozoa</taxon>
        <taxon>Arthropoda</taxon>
        <taxon>Chelicerata</taxon>
        <taxon>Arachnida</taxon>
        <taxon>Acari</taxon>
        <taxon>Parasitiformes</taxon>
        <taxon>Ixodida</taxon>
        <taxon>Ixodoidea</taxon>
        <taxon>Ixodidae</taxon>
        <taxon>Amblyomminae</taxon>
        <taxon>Amblyomma</taxon>
    </lineage>
</organism>
<protein>
    <recommendedName>
        <fullName evidence="1">Tyrosine-protein phosphatase domain-containing protein</fullName>
    </recommendedName>
</protein>
<dbReference type="SUPFAM" id="SSF52799">
    <property type="entry name" value="(Phosphotyrosine protein) phosphatases II"/>
    <property type="match status" value="1"/>
</dbReference>
<sequence length="148" mass="16503">SSKTSNPVTIKQLGDCITEALAEALCLKKSTRCPLKGGSDIRRQMPGRTLHQRKLRPSPTPSTTSYFCLTCEGCQKCGVFCVLASICDQLKNEHEVDVCRCVERARTSRPEFITNAQNIATQLTRDACALSREADEELRRQSREERPG</sequence>
<proteinExistence type="predicted"/>
<dbReference type="Pfam" id="PF00102">
    <property type="entry name" value="Y_phosphatase"/>
    <property type="match status" value="1"/>
</dbReference>
<dbReference type="EMBL" id="JARKHS020022320">
    <property type="protein sequence ID" value="KAK8769653.1"/>
    <property type="molecule type" value="Genomic_DNA"/>
</dbReference>
<evidence type="ECO:0000259" key="1">
    <source>
        <dbReference type="Pfam" id="PF00102"/>
    </source>
</evidence>
<keyword evidence="3" id="KW-1185">Reference proteome</keyword>
<dbReference type="InterPro" id="IPR029021">
    <property type="entry name" value="Prot-tyrosine_phosphatase-like"/>
</dbReference>
<accession>A0AAQ4E4N2</accession>
<dbReference type="Proteomes" id="UP001321473">
    <property type="component" value="Unassembled WGS sequence"/>
</dbReference>
<evidence type="ECO:0000313" key="3">
    <source>
        <dbReference type="Proteomes" id="UP001321473"/>
    </source>
</evidence>
<dbReference type="AlphaFoldDB" id="A0AAQ4E4N2"/>
<comment type="caution">
    <text evidence="2">The sequence shown here is derived from an EMBL/GenBank/DDBJ whole genome shotgun (WGS) entry which is preliminary data.</text>
</comment>
<feature type="non-terminal residue" evidence="2">
    <location>
        <position position="1"/>
    </location>
</feature>
<name>A0AAQ4E4N2_AMBAM</name>
<reference evidence="2 3" key="1">
    <citation type="journal article" date="2023" name="Arcadia Sci">
        <title>De novo assembly of a long-read Amblyomma americanum tick genome.</title>
        <authorList>
            <person name="Chou S."/>
            <person name="Poskanzer K.E."/>
            <person name="Rollins M."/>
            <person name="Thuy-Boun P.S."/>
        </authorList>
    </citation>
    <scope>NUCLEOTIDE SEQUENCE [LARGE SCALE GENOMIC DNA]</scope>
    <source>
        <strain evidence="2">F_SG_1</strain>
        <tissue evidence="2">Salivary glands</tissue>
    </source>
</reference>